<evidence type="ECO:0000256" key="1">
    <source>
        <dbReference type="SAM" id="Phobius"/>
    </source>
</evidence>
<feature type="transmembrane region" description="Helical" evidence="1">
    <location>
        <begin position="96"/>
        <end position="117"/>
    </location>
</feature>
<gene>
    <name evidence="2" type="ORF">NB231_04180</name>
</gene>
<organism evidence="2 3">
    <name type="scientific">Nitrococcus mobilis Nb-231</name>
    <dbReference type="NCBI Taxonomy" id="314278"/>
    <lineage>
        <taxon>Bacteria</taxon>
        <taxon>Pseudomonadati</taxon>
        <taxon>Pseudomonadota</taxon>
        <taxon>Gammaproteobacteria</taxon>
        <taxon>Chromatiales</taxon>
        <taxon>Ectothiorhodospiraceae</taxon>
        <taxon>Nitrococcus</taxon>
    </lineage>
</organism>
<comment type="caution">
    <text evidence="2">The sequence shown here is derived from an EMBL/GenBank/DDBJ whole genome shotgun (WGS) entry which is preliminary data.</text>
</comment>
<feature type="transmembrane region" description="Helical" evidence="1">
    <location>
        <begin position="38"/>
        <end position="59"/>
    </location>
</feature>
<sequence length="119" mass="12104">MEGTKRMLWIALAVLAVAAIGGVTLAVALVRQRPFPASVGYIHGAVGLAGVVLLAIAVFAHSQGMPVNSALLLFSLAVVGGAFNLLFRLQREPPPVFMVILHGGAALVGLALLLIGVGG</sequence>
<dbReference type="Proteomes" id="UP000003374">
    <property type="component" value="Unassembled WGS sequence"/>
</dbReference>
<proteinExistence type="predicted"/>
<dbReference type="EMBL" id="AAOF01000004">
    <property type="protein sequence ID" value="EAR22075.1"/>
    <property type="molecule type" value="Genomic_DNA"/>
</dbReference>
<keyword evidence="3" id="KW-1185">Reference proteome</keyword>
<evidence type="ECO:0000313" key="2">
    <source>
        <dbReference type="EMBL" id="EAR22075.1"/>
    </source>
</evidence>
<name>A4BPS0_9GAMM</name>
<reference evidence="2 3" key="1">
    <citation type="submission" date="2006-02" db="EMBL/GenBank/DDBJ databases">
        <authorList>
            <person name="Waterbury J."/>
            <person name="Ferriera S."/>
            <person name="Johnson J."/>
            <person name="Kravitz S."/>
            <person name="Halpern A."/>
            <person name="Remington K."/>
            <person name="Beeson K."/>
            <person name="Tran B."/>
            <person name="Rogers Y.-H."/>
            <person name="Friedman R."/>
            <person name="Venter J.C."/>
        </authorList>
    </citation>
    <scope>NUCLEOTIDE SEQUENCE [LARGE SCALE GENOMIC DNA]</scope>
    <source>
        <strain evidence="2 3">Nb-231</strain>
    </source>
</reference>
<keyword evidence="1" id="KW-0472">Membrane</keyword>
<evidence type="ECO:0000313" key="3">
    <source>
        <dbReference type="Proteomes" id="UP000003374"/>
    </source>
</evidence>
<keyword evidence="1" id="KW-0812">Transmembrane</keyword>
<feature type="transmembrane region" description="Helical" evidence="1">
    <location>
        <begin position="71"/>
        <end position="90"/>
    </location>
</feature>
<dbReference type="HOGENOM" id="CLU_2058892_0_0_6"/>
<protein>
    <submittedName>
        <fullName evidence="2">Uncharacterized protein</fullName>
    </submittedName>
</protein>
<keyword evidence="1" id="KW-1133">Transmembrane helix</keyword>
<accession>A4BPS0</accession>
<dbReference type="AlphaFoldDB" id="A4BPS0"/>